<reference evidence="2 3" key="1">
    <citation type="submission" date="2024-03" db="EMBL/GenBank/DDBJ databases">
        <title>Natural products discovery in diverse microorganisms through a two-stage MS feature dereplication strategy.</title>
        <authorList>
            <person name="Zhang R."/>
        </authorList>
    </citation>
    <scope>NUCLEOTIDE SEQUENCE [LARGE SCALE GENOMIC DNA]</scope>
    <source>
        <strain evidence="2 3">18930</strain>
    </source>
</reference>
<evidence type="ECO:0000313" key="2">
    <source>
        <dbReference type="EMBL" id="WXG66541.1"/>
    </source>
</evidence>
<keyword evidence="2" id="KW-0378">Hydrolase</keyword>
<gene>
    <name evidence="2" type="ORF">WDS16_14660</name>
</gene>
<dbReference type="SUPFAM" id="SSF50090">
    <property type="entry name" value="Electron transport accessory proteins"/>
    <property type="match status" value="1"/>
</dbReference>
<evidence type="ECO:0000313" key="3">
    <source>
        <dbReference type="Proteomes" id="UP001432000"/>
    </source>
</evidence>
<keyword evidence="3" id="KW-1185">Reference proteome</keyword>
<dbReference type="GO" id="GO:0016787">
    <property type="term" value="F:hydrolase activity"/>
    <property type="evidence" value="ECO:0007669"/>
    <property type="project" value="UniProtKB-KW"/>
</dbReference>
<dbReference type="InterPro" id="IPR049054">
    <property type="entry name" value="CN_hydtase_beta-like_N"/>
</dbReference>
<dbReference type="Proteomes" id="UP001432000">
    <property type="component" value="Chromosome"/>
</dbReference>
<feature type="domain" description="Nitrile hydratase beta subunit-like N-terminal" evidence="1">
    <location>
        <begin position="58"/>
        <end position="108"/>
    </location>
</feature>
<dbReference type="EMBL" id="CP147846">
    <property type="protein sequence ID" value="WXG66541.1"/>
    <property type="molecule type" value="Genomic_DNA"/>
</dbReference>
<accession>A0ABZ2PCL1</accession>
<evidence type="ECO:0000259" key="1">
    <source>
        <dbReference type="Pfam" id="PF21006"/>
    </source>
</evidence>
<sequence>MSDTQIAVLSDIVARDHVWPRMAAKHGVTNPLPPWKSSLDALCDVLDRASCDADIPDFSQRRNEEDDLSASTYADLPYPENQLVALAHSLIARGVIDEAELRQRLAVVRERLEMH</sequence>
<dbReference type="InterPro" id="IPR008990">
    <property type="entry name" value="Elect_transpt_acc-like_dom_sf"/>
</dbReference>
<dbReference type="InterPro" id="IPR042262">
    <property type="entry name" value="CN_hydtase_beta_C"/>
</dbReference>
<dbReference type="Pfam" id="PF21006">
    <property type="entry name" value="NHase_beta_N"/>
    <property type="match status" value="1"/>
</dbReference>
<dbReference type="Gene3D" id="1.10.472.20">
    <property type="entry name" value="Nitrile hydratase, beta subunit"/>
    <property type="match status" value="1"/>
</dbReference>
<proteinExistence type="predicted"/>
<dbReference type="RefSeq" id="WP_338885988.1">
    <property type="nucleotide sequence ID" value="NZ_CP147846.1"/>
</dbReference>
<protein>
    <submittedName>
        <fullName evidence="2">Thiocyanate hydrolase</fullName>
    </submittedName>
</protein>
<name>A0ABZ2PCL1_9NOCA</name>
<organism evidence="2 3">
    <name type="scientific">Rhodococcus sovatensis</name>
    <dbReference type="NCBI Taxonomy" id="1805840"/>
    <lineage>
        <taxon>Bacteria</taxon>
        <taxon>Bacillati</taxon>
        <taxon>Actinomycetota</taxon>
        <taxon>Actinomycetes</taxon>
        <taxon>Mycobacteriales</taxon>
        <taxon>Nocardiaceae</taxon>
        <taxon>Rhodococcus</taxon>
    </lineage>
</organism>